<evidence type="ECO:0000256" key="5">
    <source>
        <dbReference type="ARBA" id="ARBA00038359"/>
    </source>
</evidence>
<dbReference type="RefSeq" id="XP_047764603.1">
    <property type="nucleotide sequence ID" value="XM_047909007.1"/>
</dbReference>
<gene>
    <name evidence="9" type="ORF">CLAFUR5_09859</name>
</gene>
<feature type="transmembrane region" description="Helical" evidence="7">
    <location>
        <begin position="12"/>
        <end position="32"/>
    </location>
</feature>
<dbReference type="PANTHER" id="PTHR33048:SF47">
    <property type="entry name" value="INTEGRAL MEMBRANE PROTEIN-RELATED"/>
    <property type="match status" value="1"/>
</dbReference>
<accession>A0A9Q8PD60</accession>
<dbReference type="GeneID" id="71989737"/>
<dbReference type="Proteomes" id="UP000756132">
    <property type="component" value="Chromosome 7"/>
</dbReference>
<name>A0A9Q8PD60_PASFU</name>
<feature type="transmembrane region" description="Helical" evidence="7">
    <location>
        <begin position="240"/>
        <end position="264"/>
    </location>
</feature>
<dbReference type="EMBL" id="CP090169">
    <property type="protein sequence ID" value="UJO20237.1"/>
    <property type="molecule type" value="Genomic_DNA"/>
</dbReference>
<reference evidence="9" key="1">
    <citation type="submission" date="2021-12" db="EMBL/GenBank/DDBJ databases">
        <authorList>
            <person name="Zaccaron A."/>
            <person name="Stergiopoulos I."/>
        </authorList>
    </citation>
    <scope>NUCLEOTIDE SEQUENCE</scope>
    <source>
        <strain evidence="9">Race5_Kim</strain>
    </source>
</reference>
<feature type="transmembrane region" description="Helical" evidence="7">
    <location>
        <begin position="123"/>
        <end position="149"/>
    </location>
</feature>
<keyword evidence="4 7" id="KW-0472">Membrane</keyword>
<feature type="compositionally biased region" description="Polar residues" evidence="6">
    <location>
        <begin position="310"/>
        <end position="322"/>
    </location>
</feature>
<evidence type="ECO:0000313" key="10">
    <source>
        <dbReference type="Proteomes" id="UP000756132"/>
    </source>
</evidence>
<comment type="subcellular location">
    <subcellularLocation>
        <location evidence="1">Membrane</location>
        <topology evidence="1">Multi-pass membrane protein</topology>
    </subcellularLocation>
</comment>
<feature type="transmembrane region" description="Helical" evidence="7">
    <location>
        <begin position="85"/>
        <end position="111"/>
    </location>
</feature>
<proteinExistence type="inferred from homology"/>
<dbReference type="AlphaFoldDB" id="A0A9Q8PD60"/>
<feature type="transmembrane region" description="Helical" evidence="7">
    <location>
        <begin position="202"/>
        <end position="228"/>
    </location>
</feature>
<organism evidence="9 10">
    <name type="scientific">Passalora fulva</name>
    <name type="common">Tomato leaf mold</name>
    <name type="synonym">Cladosporium fulvum</name>
    <dbReference type="NCBI Taxonomy" id="5499"/>
    <lineage>
        <taxon>Eukaryota</taxon>
        <taxon>Fungi</taxon>
        <taxon>Dikarya</taxon>
        <taxon>Ascomycota</taxon>
        <taxon>Pezizomycotina</taxon>
        <taxon>Dothideomycetes</taxon>
        <taxon>Dothideomycetidae</taxon>
        <taxon>Mycosphaerellales</taxon>
        <taxon>Mycosphaerellaceae</taxon>
        <taxon>Fulvia</taxon>
    </lineage>
</organism>
<evidence type="ECO:0000256" key="4">
    <source>
        <dbReference type="ARBA" id="ARBA00023136"/>
    </source>
</evidence>
<evidence type="ECO:0000259" key="8">
    <source>
        <dbReference type="Pfam" id="PF20684"/>
    </source>
</evidence>
<evidence type="ECO:0000256" key="3">
    <source>
        <dbReference type="ARBA" id="ARBA00022989"/>
    </source>
</evidence>
<evidence type="ECO:0000256" key="6">
    <source>
        <dbReference type="SAM" id="MobiDB-lite"/>
    </source>
</evidence>
<feature type="domain" description="Rhodopsin" evidence="8">
    <location>
        <begin position="28"/>
        <end position="264"/>
    </location>
</feature>
<dbReference type="OrthoDB" id="444631at2759"/>
<keyword evidence="2 7" id="KW-0812">Transmembrane</keyword>
<keyword evidence="3 7" id="KW-1133">Transmembrane helix</keyword>
<reference evidence="9" key="2">
    <citation type="journal article" date="2022" name="Microb. Genom.">
        <title>A chromosome-scale genome assembly of the tomato pathogen Cladosporium fulvum reveals a compartmentalized genome architecture and the presence of a dispensable chromosome.</title>
        <authorList>
            <person name="Zaccaron A.Z."/>
            <person name="Chen L.H."/>
            <person name="Samaras A."/>
            <person name="Stergiopoulos I."/>
        </authorList>
    </citation>
    <scope>NUCLEOTIDE SEQUENCE</scope>
    <source>
        <strain evidence="9">Race5_Kim</strain>
    </source>
</reference>
<keyword evidence="10" id="KW-1185">Reference proteome</keyword>
<feature type="transmembrane region" description="Helical" evidence="7">
    <location>
        <begin position="169"/>
        <end position="190"/>
    </location>
</feature>
<dbReference type="KEGG" id="ffu:CLAFUR5_09859"/>
<sequence length="394" mass="43443">MLSGHASGEAVIAVVSTMTGLAVALVALRLYARIWVSKNAGWDDTFIVTSALFSVATMVTMIVQVDTGLGRHVWTMDKHEAMLNLRAFWASIIVYNVALTSTKLSILLQYLRIFPMKPFRIATWIMIGIVIAYFIWRFFTQIFACVPPAAYWDHSIKPRHCINRTATSFASTALNMVTDLIIAAFPLPMLRQLELPTRQRRALMAVFALGGFVCIISILRLPFLYAGIHTDDVSYHNPMAAILSNIECNIGILCSCIPTLRCLFPKMFNNASSSSYMFSSSQSSSGLHSRKAHYAFGTDSFGTRRGPISSHATGPGISSSRKGNGHFRGLSGRDPALLDGADSIDQIELESRLDPGSEAIHVRTEIDQTSVGLEVLSDRESWGDLGRERSLSHF</sequence>
<dbReference type="PANTHER" id="PTHR33048">
    <property type="entry name" value="PTH11-LIKE INTEGRAL MEMBRANE PROTEIN (AFU_ORTHOLOGUE AFUA_5G11245)"/>
    <property type="match status" value="1"/>
</dbReference>
<comment type="similarity">
    <text evidence="5">Belongs to the SAT4 family.</text>
</comment>
<feature type="region of interest" description="Disordered" evidence="6">
    <location>
        <begin position="305"/>
        <end position="325"/>
    </location>
</feature>
<dbReference type="Pfam" id="PF20684">
    <property type="entry name" value="Fung_rhodopsin"/>
    <property type="match status" value="1"/>
</dbReference>
<evidence type="ECO:0000256" key="1">
    <source>
        <dbReference type="ARBA" id="ARBA00004141"/>
    </source>
</evidence>
<evidence type="ECO:0000313" key="9">
    <source>
        <dbReference type="EMBL" id="UJO20237.1"/>
    </source>
</evidence>
<dbReference type="GO" id="GO:0016020">
    <property type="term" value="C:membrane"/>
    <property type="evidence" value="ECO:0007669"/>
    <property type="project" value="UniProtKB-SubCell"/>
</dbReference>
<evidence type="ECO:0000256" key="2">
    <source>
        <dbReference type="ARBA" id="ARBA00022692"/>
    </source>
</evidence>
<evidence type="ECO:0000256" key="7">
    <source>
        <dbReference type="SAM" id="Phobius"/>
    </source>
</evidence>
<feature type="transmembrane region" description="Helical" evidence="7">
    <location>
        <begin position="44"/>
        <end position="65"/>
    </location>
</feature>
<protein>
    <submittedName>
        <fullName evidence="9">Satratoxin biosynthesis SC1 cluster protein 4</fullName>
    </submittedName>
</protein>
<dbReference type="InterPro" id="IPR052337">
    <property type="entry name" value="SAT4-like"/>
</dbReference>
<dbReference type="InterPro" id="IPR049326">
    <property type="entry name" value="Rhodopsin_dom_fungi"/>
</dbReference>